<dbReference type="RefSeq" id="WP_106322768.1">
    <property type="nucleotide sequence ID" value="NZ_BOMO01000095.1"/>
</dbReference>
<feature type="domain" description="Cupin type-2" evidence="1">
    <location>
        <begin position="56"/>
        <end position="123"/>
    </location>
</feature>
<proteinExistence type="predicted"/>
<dbReference type="OrthoDB" id="9090296at2"/>
<accession>A0A2T0K784</accession>
<reference evidence="2 3" key="1">
    <citation type="submission" date="2018-03" db="EMBL/GenBank/DDBJ databases">
        <title>Genomic Encyclopedia of Archaeal and Bacterial Type Strains, Phase II (KMG-II): from individual species to whole genera.</title>
        <authorList>
            <person name="Goeker M."/>
        </authorList>
    </citation>
    <scope>NUCLEOTIDE SEQUENCE [LARGE SCALE GENOMIC DNA]</scope>
    <source>
        <strain evidence="2 3">DSM 43146</strain>
    </source>
</reference>
<protein>
    <submittedName>
        <fullName evidence="2">Cupin domain-containing protein</fullName>
    </submittedName>
</protein>
<dbReference type="InterPro" id="IPR011051">
    <property type="entry name" value="RmlC_Cupin_sf"/>
</dbReference>
<dbReference type="InterPro" id="IPR014710">
    <property type="entry name" value="RmlC-like_jellyroll"/>
</dbReference>
<keyword evidence="3" id="KW-1185">Reference proteome</keyword>
<dbReference type="PANTHER" id="PTHR36440:SF1">
    <property type="entry name" value="PUTATIVE (AFU_ORTHOLOGUE AFUA_8G07350)-RELATED"/>
    <property type="match status" value="1"/>
</dbReference>
<evidence type="ECO:0000313" key="3">
    <source>
        <dbReference type="Proteomes" id="UP000239415"/>
    </source>
</evidence>
<dbReference type="Proteomes" id="UP000239415">
    <property type="component" value="Unassembled WGS sequence"/>
</dbReference>
<dbReference type="AlphaFoldDB" id="A0A2T0K784"/>
<dbReference type="Gene3D" id="2.60.120.10">
    <property type="entry name" value="Jelly Rolls"/>
    <property type="match status" value="1"/>
</dbReference>
<dbReference type="InterPro" id="IPR053146">
    <property type="entry name" value="QDO-like"/>
</dbReference>
<evidence type="ECO:0000313" key="2">
    <source>
        <dbReference type="EMBL" id="PRX18880.1"/>
    </source>
</evidence>
<organism evidence="2 3">
    <name type="scientific">Actinoplanes italicus</name>
    <dbReference type="NCBI Taxonomy" id="113567"/>
    <lineage>
        <taxon>Bacteria</taxon>
        <taxon>Bacillati</taxon>
        <taxon>Actinomycetota</taxon>
        <taxon>Actinomycetes</taxon>
        <taxon>Micromonosporales</taxon>
        <taxon>Micromonosporaceae</taxon>
        <taxon>Actinoplanes</taxon>
    </lineage>
</organism>
<name>A0A2T0K784_9ACTN</name>
<comment type="caution">
    <text evidence="2">The sequence shown here is derived from an EMBL/GenBank/DDBJ whole genome shotgun (WGS) entry which is preliminary data.</text>
</comment>
<gene>
    <name evidence="2" type="ORF">CLV67_11127</name>
</gene>
<dbReference type="PANTHER" id="PTHR36440">
    <property type="entry name" value="PUTATIVE (AFU_ORTHOLOGUE AFUA_8G07350)-RELATED"/>
    <property type="match status" value="1"/>
</dbReference>
<dbReference type="InterPro" id="IPR013096">
    <property type="entry name" value="Cupin_2"/>
</dbReference>
<sequence length="177" mass="19331">MDLQLPDTNDPVWTAANGFLVRRGEGPLKLLNGGAEQARVKVGGDRTGGRLSLLEMYVAPGFGNIAHAHGDEDEAFYIRSGEFRFINGSETFDAGPGDFVYIPRGTRHAFKNLTAETATLMVFYTPAGPEQFFLDYGDDPDPSGRMPAPWTPEQIASMAASMDPHKVIPLPRSDDWA</sequence>
<evidence type="ECO:0000259" key="1">
    <source>
        <dbReference type="Pfam" id="PF07883"/>
    </source>
</evidence>
<dbReference type="Pfam" id="PF07883">
    <property type="entry name" value="Cupin_2"/>
    <property type="match status" value="1"/>
</dbReference>
<dbReference type="SUPFAM" id="SSF51182">
    <property type="entry name" value="RmlC-like cupins"/>
    <property type="match status" value="1"/>
</dbReference>
<dbReference type="EMBL" id="PVMZ01000011">
    <property type="protein sequence ID" value="PRX18880.1"/>
    <property type="molecule type" value="Genomic_DNA"/>
</dbReference>